<evidence type="ECO:0000256" key="1">
    <source>
        <dbReference type="ARBA" id="ARBA00022707"/>
    </source>
</evidence>
<evidence type="ECO:0000256" key="8">
    <source>
        <dbReference type="ARBA" id="ARBA00023288"/>
    </source>
</evidence>
<accession>A0A166IJC8</accession>
<evidence type="ECO:0000256" key="2">
    <source>
        <dbReference type="ARBA" id="ARBA00022723"/>
    </source>
</evidence>
<organism evidence="12 13">
    <name type="scientific">Athelia psychrophila</name>
    <dbReference type="NCBI Taxonomy" id="1759441"/>
    <lineage>
        <taxon>Eukaryota</taxon>
        <taxon>Fungi</taxon>
        <taxon>Dikarya</taxon>
        <taxon>Basidiomycota</taxon>
        <taxon>Agaricomycotina</taxon>
        <taxon>Agaricomycetes</taxon>
        <taxon>Agaricomycetidae</taxon>
        <taxon>Atheliales</taxon>
        <taxon>Atheliaceae</taxon>
        <taxon>Athelia</taxon>
    </lineage>
</organism>
<dbReference type="SUPFAM" id="SSF52540">
    <property type="entry name" value="P-loop containing nucleoside triphosphate hydrolases"/>
    <property type="match status" value="1"/>
</dbReference>
<dbReference type="InterPro" id="IPR001019">
    <property type="entry name" value="Gprotein_alpha_su"/>
</dbReference>
<name>A0A166IJC8_9AGAM</name>
<keyword evidence="3 9" id="KW-0547">Nucleotide-binding</keyword>
<dbReference type="PANTHER" id="PTHR10218">
    <property type="entry name" value="GTP-BINDING PROTEIN ALPHA SUBUNIT"/>
    <property type="match status" value="1"/>
</dbReference>
<dbReference type="GO" id="GO:0003924">
    <property type="term" value="F:GTPase activity"/>
    <property type="evidence" value="ECO:0007669"/>
    <property type="project" value="InterPro"/>
</dbReference>
<keyword evidence="5 9" id="KW-0342">GTP-binding</keyword>
<keyword evidence="8" id="KW-0449">Lipoprotein</keyword>
<feature type="binding site" evidence="10">
    <location>
        <position position="141"/>
    </location>
    <ligand>
        <name>Mg(2+)</name>
        <dbReference type="ChEBI" id="CHEBI:18420"/>
    </ligand>
</feature>
<dbReference type="EMBL" id="KV417559">
    <property type="protein sequence ID" value="KZP19888.1"/>
    <property type="molecule type" value="Genomic_DNA"/>
</dbReference>
<dbReference type="STRING" id="436010.A0A166IJC8"/>
<feature type="binding site" evidence="9">
    <location>
        <begin position="110"/>
        <end position="111"/>
    </location>
    <ligand>
        <name>GTP</name>
        <dbReference type="ChEBI" id="CHEBI:37565"/>
    </ligand>
</feature>
<dbReference type="PANTHER" id="PTHR10218:SF369">
    <property type="entry name" value="GUANINE NUCLEOTIDE-BINDING PROTEIN ALPHA-2 SUBUNIT"/>
    <property type="match status" value="1"/>
</dbReference>
<evidence type="ECO:0000256" key="7">
    <source>
        <dbReference type="ARBA" id="ARBA00023224"/>
    </source>
</evidence>
<dbReference type="EMBL" id="KV418166">
    <property type="protein sequence ID" value="KZP03100.1"/>
    <property type="molecule type" value="Genomic_DNA"/>
</dbReference>
<dbReference type="SUPFAM" id="SSF47895">
    <property type="entry name" value="Transducin (alpha subunit), insertion domain"/>
    <property type="match status" value="1"/>
</dbReference>
<dbReference type="GO" id="GO:0005834">
    <property type="term" value="C:heterotrimeric G-protein complex"/>
    <property type="evidence" value="ECO:0007669"/>
    <property type="project" value="TreeGrafter"/>
</dbReference>
<dbReference type="GO" id="GO:0007189">
    <property type="term" value="P:adenylate cyclase-activating G protein-coupled receptor signaling pathway"/>
    <property type="evidence" value="ECO:0007669"/>
    <property type="project" value="TreeGrafter"/>
</dbReference>
<evidence type="ECO:0000256" key="6">
    <source>
        <dbReference type="ARBA" id="ARBA00023139"/>
    </source>
</evidence>
<dbReference type="CDD" id="cd00066">
    <property type="entry name" value="G-alpha"/>
    <property type="match status" value="1"/>
</dbReference>
<evidence type="ECO:0000256" key="9">
    <source>
        <dbReference type="PIRSR" id="PIRSR601019-1"/>
    </source>
</evidence>
<dbReference type="InterPro" id="IPR011025">
    <property type="entry name" value="GproteinA_insert"/>
</dbReference>
<evidence type="ECO:0000256" key="3">
    <source>
        <dbReference type="ARBA" id="ARBA00022741"/>
    </source>
</evidence>
<dbReference type="InterPro" id="IPR027417">
    <property type="entry name" value="P-loop_NTPase"/>
</dbReference>
<dbReference type="AlphaFoldDB" id="A0A166IJC8"/>
<dbReference type="GO" id="GO:0005525">
    <property type="term" value="F:GTP binding"/>
    <property type="evidence" value="ECO:0007669"/>
    <property type="project" value="UniProtKB-KW"/>
</dbReference>
<evidence type="ECO:0000313" key="13">
    <source>
        <dbReference type="Proteomes" id="UP000076532"/>
    </source>
</evidence>
<evidence type="ECO:0000256" key="4">
    <source>
        <dbReference type="ARBA" id="ARBA00022842"/>
    </source>
</evidence>
<keyword evidence="6" id="KW-0564">Palmitate</keyword>
<keyword evidence="1" id="KW-0519">Myristate</keyword>
<keyword evidence="13" id="KW-1185">Reference proteome</keyword>
<keyword evidence="2 10" id="KW-0479">Metal-binding</keyword>
<dbReference type="PROSITE" id="PS51882">
    <property type="entry name" value="G_ALPHA"/>
    <property type="match status" value="1"/>
</dbReference>
<feature type="binding site" evidence="9">
    <location>
        <begin position="160"/>
        <end position="164"/>
    </location>
    <ligand>
        <name>GTP</name>
        <dbReference type="ChEBI" id="CHEBI:37565"/>
    </ligand>
</feature>
<evidence type="ECO:0000313" key="11">
    <source>
        <dbReference type="EMBL" id="KZP03100.1"/>
    </source>
</evidence>
<reference evidence="12 13" key="1">
    <citation type="journal article" date="2016" name="Mol. Biol. Evol.">
        <title>Comparative Genomics of Early-Diverging Mushroom-Forming Fungi Provides Insights into the Origins of Lignocellulose Decay Capabilities.</title>
        <authorList>
            <person name="Nagy L.G."/>
            <person name="Riley R."/>
            <person name="Tritt A."/>
            <person name="Adam C."/>
            <person name="Daum C."/>
            <person name="Floudas D."/>
            <person name="Sun H."/>
            <person name="Yadav J.S."/>
            <person name="Pangilinan J."/>
            <person name="Larsson K.H."/>
            <person name="Matsuura K."/>
            <person name="Barry K."/>
            <person name="Labutti K."/>
            <person name="Kuo R."/>
            <person name="Ohm R.A."/>
            <person name="Bhattacharya S.S."/>
            <person name="Shirouzu T."/>
            <person name="Yoshinaga Y."/>
            <person name="Martin F.M."/>
            <person name="Grigoriev I.V."/>
            <person name="Hibbett D.S."/>
        </authorList>
    </citation>
    <scope>NUCLEOTIDE SEQUENCE [LARGE SCALE GENOMIC DNA]</scope>
    <source>
        <strain evidence="12 13">CBS 109695</strain>
    </source>
</reference>
<dbReference type="Proteomes" id="UP000076532">
    <property type="component" value="Unassembled WGS sequence"/>
</dbReference>
<evidence type="ECO:0000256" key="10">
    <source>
        <dbReference type="PIRSR" id="PIRSR601019-2"/>
    </source>
</evidence>
<sequence>MHKIGMDCETPQNRTNCHRIIKYRTTMPNAPLKMPSFAALNTYLPAPHQPFENTSYLVLRRRPPCDNIGPAGVGEGFVFDPEIVSMIVQLWADLTMAKVMDHSSEFYLMDSAQYFFENAMRIGEPGYVPTESDVLRARQESTEITETRFNMGRLSIHMFDFGGQRLQRQKWIHCFHGVTSVIFCTALSEYDQVLFEHKKTNRMVESFELFESIIDVFKAKLPRVPLEKYFPEYTAGPDINKAAQYICWCFIQKNHKRLAIYPHLMQATDTTNVQLVFAAVKETILRNALKGSGIL</sequence>
<keyword evidence="7" id="KW-0807">Transducer</keyword>
<feature type="binding site" evidence="9">
    <location>
        <position position="267"/>
    </location>
    <ligand>
        <name>GTP</name>
        <dbReference type="ChEBI" id="CHEBI:37565"/>
    </ligand>
</feature>
<dbReference type="GO" id="GO:0031683">
    <property type="term" value="F:G-protein beta/gamma-subunit complex binding"/>
    <property type="evidence" value="ECO:0007669"/>
    <property type="project" value="InterPro"/>
</dbReference>
<dbReference type="Gene3D" id="3.40.50.300">
    <property type="entry name" value="P-loop containing nucleotide triphosphate hydrolases"/>
    <property type="match status" value="1"/>
</dbReference>
<gene>
    <name evidence="12" type="ORF">FIBSPDRAFT_954956</name>
    <name evidence="11" type="ORF">FIBSPDRAFT_969312</name>
</gene>
<dbReference type="SMART" id="SM00275">
    <property type="entry name" value="G_alpha"/>
    <property type="match status" value="1"/>
</dbReference>
<dbReference type="GO" id="GO:0001664">
    <property type="term" value="F:G protein-coupled receptor binding"/>
    <property type="evidence" value="ECO:0007669"/>
    <property type="project" value="TreeGrafter"/>
</dbReference>
<dbReference type="OrthoDB" id="5817230at2759"/>
<proteinExistence type="predicted"/>
<keyword evidence="4 10" id="KW-0460">Magnesium</keyword>
<dbReference type="GO" id="GO:0046872">
    <property type="term" value="F:metal ion binding"/>
    <property type="evidence" value="ECO:0007669"/>
    <property type="project" value="UniProtKB-KW"/>
</dbReference>
<evidence type="ECO:0000313" key="12">
    <source>
        <dbReference type="EMBL" id="KZP19888.1"/>
    </source>
</evidence>
<protein>
    <submittedName>
        <fullName evidence="12">G-alpha-domain-containing protein</fullName>
    </submittedName>
</protein>
<dbReference type="PRINTS" id="PR00318">
    <property type="entry name" value="GPROTEINA"/>
</dbReference>
<dbReference type="Pfam" id="PF00503">
    <property type="entry name" value="G-alpha"/>
    <property type="match status" value="1"/>
</dbReference>
<dbReference type="GO" id="GO:0005737">
    <property type="term" value="C:cytoplasm"/>
    <property type="evidence" value="ECO:0007669"/>
    <property type="project" value="TreeGrafter"/>
</dbReference>
<dbReference type="FunFam" id="3.40.50.300:FF:003800">
    <property type="entry name" value="Guanine nucleotide-binding protein G(k) subunit alpha"/>
    <property type="match status" value="1"/>
</dbReference>
<evidence type="ECO:0000256" key="5">
    <source>
        <dbReference type="ARBA" id="ARBA00023134"/>
    </source>
</evidence>